<feature type="transmembrane region" description="Helical" evidence="1">
    <location>
        <begin position="37"/>
        <end position="59"/>
    </location>
</feature>
<gene>
    <name evidence="2" type="ORF">S03H2_07764</name>
</gene>
<sequence>MSNIKGKILSLLFKEYYLFWAAGLTAGVYTGSKYHLFNSYILIAEIAVIILILIIGILITRRMLNSEHSLN</sequence>
<protein>
    <submittedName>
        <fullName evidence="2">Uncharacterized protein</fullName>
    </submittedName>
</protein>
<name>X1DXS6_9ZZZZ</name>
<feature type="transmembrane region" description="Helical" evidence="1">
    <location>
        <begin position="12"/>
        <end position="31"/>
    </location>
</feature>
<reference evidence="2" key="1">
    <citation type="journal article" date="2014" name="Front. Microbiol.">
        <title>High frequency of phylogenetically diverse reductive dehalogenase-homologous genes in deep subseafloor sedimentary metagenomes.</title>
        <authorList>
            <person name="Kawai M."/>
            <person name="Futagami T."/>
            <person name="Toyoda A."/>
            <person name="Takaki Y."/>
            <person name="Nishi S."/>
            <person name="Hori S."/>
            <person name="Arai W."/>
            <person name="Tsubouchi T."/>
            <person name="Morono Y."/>
            <person name="Uchiyama I."/>
            <person name="Ito T."/>
            <person name="Fujiyama A."/>
            <person name="Inagaki F."/>
            <person name="Takami H."/>
        </authorList>
    </citation>
    <scope>NUCLEOTIDE SEQUENCE</scope>
    <source>
        <strain evidence="2">Expedition CK06-06</strain>
    </source>
</reference>
<organism evidence="2">
    <name type="scientific">marine sediment metagenome</name>
    <dbReference type="NCBI Taxonomy" id="412755"/>
    <lineage>
        <taxon>unclassified sequences</taxon>
        <taxon>metagenomes</taxon>
        <taxon>ecological metagenomes</taxon>
    </lineage>
</organism>
<keyword evidence="1" id="KW-0472">Membrane</keyword>
<dbReference type="AlphaFoldDB" id="X1DXS6"/>
<comment type="caution">
    <text evidence="2">The sequence shown here is derived from an EMBL/GenBank/DDBJ whole genome shotgun (WGS) entry which is preliminary data.</text>
</comment>
<evidence type="ECO:0000256" key="1">
    <source>
        <dbReference type="SAM" id="Phobius"/>
    </source>
</evidence>
<evidence type="ECO:0000313" key="2">
    <source>
        <dbReference type="EMBL" id="GAH25841.1"/>
    </source>
</evidence>
<proteinExistence type="predicted"/>
<accession>X1DXS6</accession>
<keyword evidence="1" id="KW-1133">Transmembrane helix</keyword>
<dbReference type="EMBL" id="BARU01003640">
    <property type="protein sequence ID" value="GAH25841.1"/>
    <property type="molecule type" value="Genomic_DNA"/>
</dbReference>
<keyword evidence="1" id="KW-0812">Transmembrane</keyword>
<feature type="non-terminal residue" evidence="2">
    <location>
        <position position="71"/>
    </location>
</feature>